<sequence length="374" mass="41934">MIRDMRYVTDSHQIPSSRPEEWQPLLRRGFELGWVSDDARPAAPAADEVAYRWRQDKASILPGIIDVASWQSEIGAAHALMEEVLDADELSPLLEKPPYIDRLGETFPLVASSFEEHDEQGIEKVYFDADQDGEPIAENLWCKASWLSFIEEDASLRFRFSFGMECLEDVAADPGRQLWAGRLCDTIFPESKSITENPQILSILENIVGGEPAFVERIVYFNAPNGGAQMHHDVERGHDGVVFAQLSGSTFWLALAKPLLIDALIDFITNPANSDEVTRLLPDATDRLALAEMLSDRAVLSAYMDEFDHELVEAVMDRSALFTQHLVEKGYGYILHAGDVLLMPQRDLDNCVWHSVICLGDEPGEALSFAVRRK</sequence>
<name>A0A2K8L7T5_9PROT</name>
<dbReference type="Proteomes" id="UP000231637">
    <property type="component" value="Chromosome"/>
</dbReference>
<dbReference type="EMBL" id="CP018800">
    <property type="protein sequence ID" value="ATX80994.1"/>
    <property type="molecule type" value="Genomic_DNA"/>
</dbReference>
<organism evidence="1 2">
    <name type="scientific">Mariprofundus ferrinatatus</name>
    <dbReference type="NCBI Taxonomy" id="1921087"/>
    <lineage>
        <taxon>Bacteria</taxon>
        <taxon>Pseudomonadati</taxon>
        <taxon>Pseudomonadota</taxon>
        <taxon>Candidatius Mariprofundia</taxon>
        <taxon>Mariprofundales</taxon>
        <taxon>Mariprofundaceae</taxon>
        <taxon>Mariprofundus</taxon>
    </lineage>
</organism>
<gene>
    <name evidence="1" type="ORF">Ga0123462_0115</name>
</gene>
<evidence type="ECO:0000313" key="2">
    <source>
        <dbReference type="Proteomes" id="UP000231637"/>
    </source>
</evidence>
<dbReference type="SUPFAM" id="SSF51197">
    <property type="entry name" value="Clavaminate synthase-like"/>
    <property type="match status" value="1"/>
</dbReference>
<accession>A0A2K8L7T5</accession>
<evidence type="ECO:0000313" key="1">
    <source>
        <dbReference type="EMBL" id="ATX80994.1"/>
    </source>
</evidence>
<keyword evidence="2" id="KW-1185">Reference proteome</keyword>
<dbReference type="KEGG" id="mfn:Ga0123462_0115"/>
<reference evidence="1 2" key="1">
    <citation type="submission" date="2016-12" db="EMBL/GenBank/DDBJ databases">
        <title>Isolation and genomic insights into novel planktonic Zetaproteobacteria from stratified waters of the Chesapeake Bay.</title>
        <authorList>
            <person name="McAllister S.M."/>
            <person name="Kato S."/>
            <person name="Chan C.S."/>
            <person name="Chiu B.K."/>
            <person name="Field E.K."/>
        </authorList>
    </citation>
    <scope>NUCLEOTIDE SEQUENCE [LARGE SCALE GENOMIC DNA]</scope>
    <source>
        <strain evidence="1 2">CP-8</strain>
    </source>
</reference>
<protein>
    <submittedName>
        <fullName evidence="1">Uncharacterized protein</fullName>
    </submittedName>
</protein>
<dbReference type="AlphaFoldDB" id="A0A2K8L7T5"/>
<proteinExistence type="predicted"/>
<dbReference type="RefSeq" id="WP_232726475.1">
    <property type="nucleotide sequence ID" value="NZ_CP018800.1"/>
</dbReference>